<sequence>MILNNFTVWAGNLVAASRLFQFPGGNLRFDGDSGTGANLRMV</sequence>
<dbReference type="EMBL" id="ABYI02000011">
    <property type="protein sequence ID" value="EEG75441.1"/>
    <property type="molecule type" value="Genomic_DNA"/>
</dbReference>
<evidence type="ECO:0000313" key="1">
    <source>
        <dbReference type="EMBL" id="EEG75441.1"/>
    </source>
</evidence>
<gene>
    <name evidence="1" type="ORF">CLOHYLEM_04451</name>
</gene>
<reference evidence="1" key="2">
    <citation type="submission" date="2013-06" db="EMBL/GenBank/DDBJ databases">
        <title>Draft genome sequence of Clostridium hylemonae (DSM 15053).</title>
        <authorList>
            <person name="Sudarsanam P."/>
            <person name="Ley R."/>
            <person name="Guruge J."/>
            <person name="Turnbaugh P.J."/>
            <person name="Mahowald M."/>
            <person name="Liep D."/>
            <person name="Gordon J."/>
        </authorList>
    </citation>
    <scope>NUCLEOTIDE SEQUENCE</scope>
    <source>
        <strain evidence="1">DSM 15053</strain>
    </source>
</reference>
<comment type="caution">
    <text evidence="1">The sequence shown here is derived from an EMBL/GenBank/DDBJ whole genome shotgun (WGS) entry which is preliminary data.</text>
</comment>
<dbReference type="Proteomes" id="UP000004893">
    <property type="component" value="Unassembled WGS sequence"/>
</dbReference>
<name>C0BXB4_9FIRM</name>
<evidence type="ECO:0000313" key="2">
    <source>
        <dbReference type="Proteomes" id="UP000004893"/>
    </source>
</evidence>
<dbReference type="AlphaFoldDB" id="C0BXB4"/>
<proteinExistence type="predicted"/>
<reference evidence="1" key="1">
    <citation type="submission" date="2009-02" db="EMBL/GenBank/DDBJ databases">
        <authorList>
            <person name="Fulton L."/>
            <person name="Clifton S."/>
            <person name="Fulton B."/>
            <person name="Xu J."/>
            <person name="Minx P."/>
            <person name="Pepin K.H."/>
            <person name="Johnson M."/>
            <person name="Bhonagiri V."/>
            <person name="Nash W.E."/>
            <person name="Mardis E.R."/>
            <person name="Wilson R.K."/>
        </authorList>
    </citation>
    <scope>NUCLEOTIDE SEQUENCE [LARGE SCALE GENOMIC DNA]</scope>
    <source>
        <strain evidence="1">DSM 15053</strain>
    </source>
</reference>
<accession>C0BXB4</accession>
<organism evidence="1 2">
    <name type="scientific">[Clostridium] hylemonae DSM 15053</name>
    <dbReference type="NCBI Taxonomy" id="553973"/>
    <lineage>
        <taxon>Bacteria</taxon>
        <taxon>Bacillati</taxon>
        <taxon>Bacillota</taxon>
        <taxon>Clostridia</taxon>
        <taxon>Lachnospirales</taxon>
        <taxon>Lachnospiraceae</taxon>
    </lineage>
</organism>
<protein>
    <submittedName>
        <fullName evidence="1">Uncharacterized protein</fullName>
    </submittedName>
</protein>
<dbReference type="STRING" id="553973.CLOHYLEM_04451"/>
<keyword evidence="2" id="KW-1185">Reference proteome</keyword>
<dbReference type="HOGENOM" id="CLU_3249508_0_0_9"/>